<dbReference type="GO" id="GO:0020037">
    <property type="term" value="F:heme binding"/>
    <property type="evidence" value="ECO:0007669"/>
    <property type="project" value="InterPro"/>
</dbReference>
<organism evidence="2">
    <name type="scientific">freshwater metagenome</name>
    <dbReference type="NCBI Taxonomy" id="449393"/>
    <lineage>
        <taxon>unclassified sequences</taxon>
        <taxon>metagenomes</taxon>
        <taxon>ecological metagenomes</taxon>
    </lineage>
</organism>
<sequence length="349" mass="37426">MITTREDNLAAMRDDVGLTVDDPRFTTGQITGPSMLSTDGAEHARHRTPFARPFRLDAIRERFTHETALEVDRLIDAFASDVELRTQLAGPLAARMMIHALGLDIAAAGDILGWYARIVDAVQQLSAGADLPQDGLDAYADFAGALRIALDAAEGESSLLAAALGDASALSRDELTSNAAVLLFGGIETTEGMIANLLHHLLSTGLFLEVASDPVLLDNAIEESLRMEPAAAVLDRYATANLELAGVAIPHGDLVILSMASANRDEALFADPDRFDPRRANAKLHTAFATGPHVCLGMHLARLEAREAITGLARRLPELQADATRPSQPHGLVFRKPPSIWATWHASRA</sequence>
<evidence type="ECO:0000256" key="1">
    <source>
        <dbReference type="ARBA" id="ARBA00010617"/>
    </source>
</evidence>
<dbReference type="PRINTS" id="PR00385">
    <property type="entry name" value="P450"/>
</dbReference>
<dbReference type="InterPro" id="IPR001128">
    <property type="entry name" value="Cyt_P450"/>
</dbReference>
<dbReference type="GO" id="GO:0016705">
    <property type="term" value="F:oxidoreductase activity, acting on paired donors, with incorporation or reduction of molecular oxygen"/>
    <property type="evidence" value="ECO:0007669"/>
    <property type="project" value="InterPro"/>
</dbReference>
<accession>A0A6J7ILS9</accession>
<proteinExistence type="inferred from homology"/>
<dbReference type="Gene3D" id="1.10.630.10">
    <property type="entry name" value="Cytochrome P450"/>
    <property type="match status" value="1"/>
</dbReference>
<dbReference type="PRINTS" id="PR00359">
    <property type="entry name" value="BP450"/>
</dbReference>
<name>A0A6J7ILS9_9ZZZZ</name>
<dbReference type="GO" id="GO:0005506">
    <property type="term" value="F:iron ion binding"/>
    <property type="evidence" value="ECO:0007669"/>
    <property type="project" value="InterPro"/>
</dbReference>
<dbReference type="InterPro" id="IPR036396">
    <property type="entry name" value="Cyt_P450_sf"/>
</dbReference>
<gene>
    <name evidence="2" type="ORF">UFOPK3610_01953</name>
</gene>
<dbReference type="SUPFAM" id="SSF48264">
    <property type="entry name" value="Cytochrome P450"/>
    <property type="match status" value="1"/>
</dbReference>
<evidence type="ECO:0000313" key="2">
    <source>
        <dbReference type="EMBL" id="CAB4931274.1"/>
    </source>
</evidence>
<protein>
    <submittedName>
        <fullName evidence="2">Unannotated protein</fullName>
    </submittedName>
</protein>
<dbReference type="EMBL" id="CAFBMR010000142">
    <property type="protein sequence ID" value="CAB4931274.1"/>
    <property type="molecule type" value="Genomic_DNA"/>
</dbReference>
<dbReference type="Pfam" id="PF00067">
    <property type="entry name" value="p450"/>
    <property type="match status" value="1"/>
</dbReference>
<dbReference type="PANTHER" id="PTHR46696:SF1">
    <property type="entry name" value="CYTOCHROME P450 YJIB-RELATED"/>
    <property type="match status" value="1"/>
</dbReference>
<dbReference type="InterPro" id="IPR002397">
    <property type="entry name" value="Cyt_P450_B"/>
</dbReference>
<comment type="similarity">
    <text evidence="1">Belongs to the cytochrome P450 family.</text>
</comment>
<dbReference type="GO" id="GO:0004497">
    <property type="term" value="F:monooxygenase activity"/>
    <property type="evidence" value="ECO:0007669"/>
    <property type="project" value="InterPro"/>
</dbReference>
<dbReference type="AlphaFoldDB" id="A0A6J7ILS9"/>
<reference evidence="2" key="1">
    <citation type="submission" date="2020-05" db="EMBL/GenBank/DDBJ databases">
        <authorList>
            <person name="Chiriac C."/>
            <person name="Salcher M."/>
            <person name="Ghai R."/>
            <person name="Kavagutti S V."/>
        </authorList>
    </citation>
    <scope>NUCLEOTIDE SEQUENCE</scope>
</reference>
<dbReference type="PANTHER" id="PTHR46696">
    <property type="entry name" value="P450, PUTATIVE (EUROFUNG)-RELATED"/>
    <property type="match status" value="1"/>
</dbReference>